<reference evidence="2 3" key="1">
    <citation type="journal article" date="2007" name="J. Bacteriol.">
        <title>Whole-genome analysis of the methyl tert-butyl ether-degrading beta-proteobacterium Methylibium petroleiphilum PM1.</title>
        <authorList>
            <person name="Kane S.R."/>
            <person name="Chakicherla A.Y."/>
            <person name="Chain P.S.G."/>
            <person name="Schmidt R."/>
            <person name="Shin M.W."/>
            <person name="Legler T.C."/>
            <person name="Scow K.M."/>
            <person name="Larimer F.W."/>
            <person name="Lucas S.M."/>
            <person name="Richardson P.M."/>
            <person name="Hristova K.R."/>
        </authorList>
    </citation>
    <scope>NUCLEOTIDE SEQUENCE [LARGE SCALE GENOMIC DNA]</scope>
    <source>
        <strain evidence="3">ATCC BAA-1232 / LMG 22953 / PM1</strain>
    </source>
</reference>
<dbReference type="AlphaFoldDB" id="A2SBX7"/>
<feature type="compositionally biased region" description="Basic and acidic residues" evidence="1">
    <location>
        <begin position="136"/>
        <end position="147"/>
    </location>
</feature>
<dbReference type="KEGG" id="mpt:Mpe_A0104"/>
<feature type="compositionally biased region" description="Basic and acidic residues" evidence="1">
    <location>
        <begin position="165"/>
        <end position="178"/>
    </location>
</feature>
<feature type="compositionally biased region" description="Low complexity" evidence="1">
    <location>
        <begin position="148"/>
        <end position="164"/>
    </location>
</feature>
<feature type="compositionally biased region" description="Low complexity" evidence="1">
    <location>
        <begin position="262"/>
        <end position="278"/>
    </location>
</feature>
<dbReference type="HOGENOM" id="CLU_720942_0_0_4"/>
<sequence length="402" mass="40586">MNRPHPPEPAGDDDVARDAHLRAALRHAPDRDARPPAELSRRILDAARVASGSAPKKAARPAAAPWARVRDGFASCTAWLRHPGATAAFASLMLATVIGVMWRDGPPPETEPVHDGAAPAGPSTAPSASTTAADPAADRPPAHRDVPAETAADAAARDTAAITARRADNDDGGRREAAAPRPRTTGPAPSGPPAGKAAAQEKRIAAPEAANPPAAASPPPTPMAASPAAPAVTPSERSGAAAQNQTPLGATAERSGRDDRPSAQAAPPDDPLAAPIAALRGSGGDAPARLARRDAATAVAPSSAAGMPPSALAWFGDAQALTRGRWRPVAATSSAALPTAWTEVLSTDGRPLGRVAILEGALWWQPAGTDGRIWRAPLPAGDAAQRLAATLASGALDRSPPP</sequence>
<keyword evidence="3" id="KW-1185">Reference proteome</keyword>
<feature type="compositionally biased region" description="Low complexity" evidence="1">
    <location>
        <begin position="179"/>
        <end position="198"/>
    </location>
</feature>
<dbReference type="Proteomes" id="UP000000366">
    <property type="component" value="Chromosome"/>
</dbReference>
<feature type="compositionally biased region" description="Low complexity" evidence="1">
    <location>
        <begin position="115"/>
        <end position="135"/>
    </location>
</feature>
<proteinExistence type="predicted"/>
<accession>A2SBX7</accession>
<dbReference type="RefSeq" id="WP_011827705.1">
    <property type="nucleotide sequence ID" value="NC_008825.1"/>
</dbReference>
<gene>
    <name evidence="2" type="ordered locus">Mpe_A0104</name>
</gene>
<dbReference type="STRING" id="420662.Mpe_A0104"/>
<evidence type="ECO:0000313" key="3">
    <source>
        <dbReference type="Proteomes" id="UP000000366"/>
    </source>
</evidence>
<feature type="compositionally biased region" description="Low complexity" evidence="1">
    <location>
        <begin position="223"/>
        <end position="234"/>
    </location>
</feature>
<name>A2SBX7_METPP</name>
<evidence type="ECO:0000256" key="1">
    <source>
        <dbReference type="SAM" id="MobiDB-lite"/>
    </source>
</evidence>
<protein>
    <submittedName>
        <fullName evidence="2">Uncharacterized protein</fullName>
    </submittedName>
</protein>
<feature type="region of interest" description="Disordered" evidence="1">
    <location>
        <begin position="105"/>
        <end position="293"/>
    </location>
</feature>
<organism evidence="2 3">
    <name type="scientific">Methylibium petroleiphilum (strain ATCC BAA-1232 / LMG 22953 / PM1)</name>
    <dbReference type="NCBI Taxonomy" id="420662"/>
    <lineage>
        <taxon>Bacteria</taxon>
        <taxon>Pseudomonadati</taxon>
        <taxon>Pseudomonadota</taxon>
        <taxon>Betaproteobacteria</taxon>
        <taxon>Burkholderiales</taxon>
        <taxon>Sphaerotilaceae</taxon>
        <taxon>Methylibium</taxon>
    </lineage>
</organism>
<evidence type="ECO:0000313" key="2">
    <source>
        <dbReference type="EMBL" id="ABM93066.1"/>
    </source>
</evidence>
<dbReference type="EMBL" id="CP000555">
    <property type="protein sequence ID" value="ABM93066.1"/>
    <property type="molecule type" value="Genomic_DNA"/>
</dbReference>